<dbReference type="GO" id="GO:0008932">
    <property type="term" value="F:lytic endotransglycosylase activity"/>
    <property type="evidence" value="ECO:0007669"/>
    <property type="project" value="TreeGrafter"/>
</dbReference>
<protein>
    <recommendedName>
        <fullName evidence="1">LysM domain-containing protein</fullName>
    </recommendedName>
</protein>
<dbReference type="AlphaFoldDB" id="A0A916Y138"/>
<evidence type="ECO:0000313" key="3">
    <source>
        <dbReference type="Proteomes" id="UP000625735"/>
    </source>
</evidence>
<organism evidence="2 3">
    <name type="scientific">Flavobacterium orientale</name>
    <dbReference type="NCBI Taxonomy" id="1756020"/>
    <lineage>
        <taxon>Bacteria</taxon>
        <taxon>Pseudomonadati</taxon>
        <taxon>Bacteroidota</taxon>
        <taxon>Flavobacteriia</taxon>
        <taxon>Flavobacteriales</taxon>
        <taxon>Flavobacteriaceae</taxon>
        <taxon>Flavobacterium</taxon>
    </lineage>
</organism>
<reference evidence="2" key="2">
    <citation type="submission" date="2020-09" db="EMBL/GenBank/DDBJ databases">
        <authorList>
            <person name="Sun Q."/>
            <person name="Zhou Y."/>
        </authorList>
    </citation>
    <scope>NUCLEOTIDE SEQUENCE</scope>
    <source>
        <strain evidence="2">CGMCC 1.12506</strain>
    </source>
</reference>
<dbReference type="PROSITE" id="PS51782">
    <property type="entry name" value="LYSM"/>
    <property type="match status" value="2"/>
</dbReference>
<dbReference type="EMBL" id="BMFG01000005">
    <property type="protein sequence ID" value="GGD25912.1"/>
    <property type="molecule type" value="Genomic_DNA"/>
</dbReference>
<sequence>MSFSQATQDNGVLSSIHHVVANGETILKIATDYSVDPSVIYRENRFAIEGVSEGMELKFSGYKKIKTPKSITVVSEPIKSTERIETKIPISTEKEVEVVKTSIPEVRTAAIKHKVKTGETLYGLSKQYQVTVTALQQNNSELLKKGLQIGQIITIPSNGTVIEKPIEVPKNILIKHTVQPKETLYGLSKRYGVTVAEIQSLNEKTLRNGLQIGQVILIQTN</sequence>
<accession>A0A916Y138</accession>
<evidence type="ECO:0000259" key="1">
    <source>
        <dbReference type="PROSITE" id="PS51782"/>
    </source>
</evidence>
<proteinExistence type="predicted"/>
<dbReference type="CDD" id="cd00118">
    <property type="entry name" value="LysM"/>
    <property type="match status" value="2"/>
</dbReference>
<evidence type="ECO:0000313" key="2">
    <source>
        <dbReference type="EMBL" id="GGD25912.1"/>
    </source>
</evidence>
<dbReference type="InterPro" id="IPR036779">
    <property type="entry name" value="LysM_dom_sf"/>
</dbReference>
<dbReference type="PANTHER" id="PTHR33734">
    <property type="entry name" value="LYSM DOMAIN-CONTAINING GPI-ANCHORED PROTEIN 2"/>
    <property type="match status" value="1"/>
</dbReference>
<keyword evidence="3" id="KW-1185">Reference proteome</keyword>
<dbReference type="InterPro" id="IPR018392">
    <property type="entry name" value="LysM"/>
</dbReference>
<name>A0A916Y138_9FLAO</name>
<dbReference type="Proteomes" id="UP000625735">
    <property type="component" value="Unassembled WGS sequence"/>
</dbReference>
<reference evidence="2" key="1">
    <citation type="journal article" date="2014" name="Int. J. Syst. Evol. Microbiol.">
        <title>Complete genome sequence of Corynebacterium casei LMG S-19264T (=DSM 44701T), isolated from a smear-ripened cheese.</title>
        <authorList>
            <consortium name="US DOE Joint Genome Institute (JGI-PGF)"/>
            <person name="Walter F."/>
            <person name="Albersmeier A."/>
            <person name="Kalinowski J."/>
            <person name="Ruckert C."/>
        </authorList>
    </citation>
    <scope>NUCLEOTIDE SEQUENCE</scope>
    <source>
        <strain evidence="2">CGMCC 1.12506</strain>
    </source>
</reference>
<gene>
    <name evidence="2" type="ORF">GCM10011343_15040</name>
</gene>
<feature type="domain" description="LysM" evidence="1">
    <location>
        <begin position="174"/>
        <end position="218"/>
    </location>
</feature>
<dbReference type="PANTHER" id="PTHR33734:SF22">
    <property type="entry name" value="MEMBRANE-BOUND LYTIC MUREIN TRANSGLYCOSYLASE D"/>
    <property type="match status" value="1"/>
</dbReference>
<dbReference type="SMART" id="SM00257">
    <property type="entry name" value="LysM"/>
    <property type="match status" value="3"/>
</dbReference>
<dbReference type="Gene3D" id="3.10.350.10">
    <property type="entry name" value="LysM domain"/>
    <property type="match status" value="2"/>
</dbReference>
<feature type="domain" description="LysM" evidence="1">
    <location>
        <begin position="111"/>
        <end position="155"/>
    </location>
</feature>
<dbReference type="Pfam" id="PF01476">
    <property type="entry name" value="LysM"/>
    <property type="match status" value="3"/>
</dbReference>
<dbReference type="SUPFAM" id="SSF54106">
    <property type="entry name" value="LysM domain"/>
    <property type="match status" value="3"/>
</dbReference>
<comment type="caution">
    <text evidence="2">The sequence shown here is derived from an EMBL/GenBank/DDBJ whole genome shotgun (WGS) entry which is preliminary data.</text>
</comment>